<dbReference type="EMBL" id="LAZR01045215">
    <property type="protein sequence ID" value="KKK99407.1"/>
    <property type="molecule type" value="Genomic_DNA"/>
</dbReference>
<accession>A0A0F8ZZM5</accession>
<feature type="transmembrane region" description="Helical" evidence="1">
    <location>
        <begin position="7"/>
        <end position="28"/>
    </location>
</feature>
<evidence type="ECO:0000313" key="2">
    <source>
        <dbReference type="EMBL" id="KKK99407.1"/>
    </source>
</evidence>
<protein>
    <submittedName>
        <fullName evidence="2">Uncharacterized protein</fullName>
    </submittedName>
</protein>
<evidence type="ECO:0000256" key="1">
    <source>
        <dbReference type="SAM" id="Phobius"/>
    </source>
</evidence>
<dbReference type="AlphaFoldDB" id="A0A0F8ZZM5"/>
<comment type="caution">
    <text evidence="2">The sequence shown here is derived from an EMBL/GenBank/DDBJ whole genome shotgun (WGS) entry which is preliminary data.</text>
</comment>
<keyword evidence="1" id="KW-0812">Transmembrane</keyword>
<gene>
    <name evidence="2" type="ORF">LCGC14_2633050</name>
</gene>
<feature type="transmembrane region" description="Helical" evidence="1">
    <location>
        <begin position="34"/>
        <end position="54"/>
    </location>
</feature>
<keyword evidence="1" id="KW-0472">Membrane</keyword>
<sequence>MNRYISGWVVLALVFAGTTIGMLVGSVVAESAELFRLAFAPLLATVACICVVVLEELEVD</sequence>
<name>A0A0F8ZZM5_9ZZZZ</name>
<proteinExistence type="predicted"/>
<reference evidence="2" key="1">
    <citation type="journal article" date="2015" name="Nature">
        <title>Complex archaea that bridge the gap between prokaryotes and eukaryotes.</title>
        <authorList>
            <person name="Spang A."/>
            <person name="Saw J.H."/>
            <person name="Jorgensen S.L."/>
            <person name="Zaremba-Niedzwiedzka K."/>
            <person name="Martijn J."/>
            <person name="Lind A.E."/>
            <person name="van Eijk R."/>
            <person name="Schleper C."/>
            <person name="Guy L."/>
            <person name="Ettema T.J."/>
        </authorList>
    </citation>
    <scope>NUCLEOTIDE SEQUENCE</scope>
</reference>
<keyword evidence="1" id="KW-1133">Transmembrane helix</keyword>
<organism evidence="2">
    <name type="scientific">marine sediment metagenome</name>
    <dbReference type="NCBI Taxonomy" id="412755"/>
    <lineage>
        <taxon>unclassified sequences</taxon>
        <taxon>metagenomes</taxon>
        <taxon>ecological metagenomes</taxon>
    </lineage>
</organism>